<name>A0ABV6YL08_UNCEI</name>
<reference evidence="3 4" key="1">
    <citation type="submission" date="2024-09" db="EMBL/GenBank/DDBJ databases">
        <authorList>
            <person name="D'Angelo T."/>
        </authorList>
    </citation>
    <scope>NUCLEOTIDE SEQUENCE [LARGE SCALE GENOMIC DNA]</scope>
    <source>
        <strain evidence="3">SAG AM-320-E07</strain>
    </source>
</reference>
<proteinExistence type="predicted"/>
<sequence length="180" mass="19861">MDEVQVGGKRVVVDEVQRVPGILPVVHSLMEEKRGLEFVLTGSSARKIKRAGVDLLGGRALLRTMHPFMAAELGNAFRLDQAMEFGLLPLVVTANQPEQTLRSYAALSVREEVKMEGLVRNMGAFARFLEAASISHATVLNVSNIARECAVSRNTVEDYLTVIEDLLIAFRLPPMRQKST</sequence>
<organism evidence="3 4">
    <name type="scientific">Eiseniibacteriota bacterium</name>
    <dbReference type="NCBI Taxonomy" id="2212470"/>
    <lineage>
        <taxon>Bacteria</taxon>
        <taxon>Candidatus Eiseniibacteriota</taxon>
    </lineage>
</organism>
<evidence type="ECO:0000259" key="2">
    <source>
        <dbReference type="Pfam" id="PF13635"/>
    </source>
</evidence>
<dbReference type="Pfam" id="PF13173">
    <property type="entry name" value="AAA_14"/>
    <property type="match status" value="1"/>
</dbReference>
<dbReference type="InterPro" id="IPR041682">
    <property type="entry name" value="AAA_14"/>
</dbReference>
<feature type="domain" description="AAA" evidence="1">
    <location>
        <begin position="7"/>
        <end position="73"/>
    </location>
</feature>
<evidence type="ECO:0000313" key="3">
    <source>
        <dbReference type="EMBL" id="MFC1573015.1"/>
    </source>
</evidence>
<keyword evidence="4" id="KW-1185">Reference proteome</keyword>
<evidence type="ECO:0000313" key="4">
    <source>
        <dbReference type="Proteomes" id="UP001593833"/>
    </source>
</evidence>
<protein>
    <submittedName>
        <fullName evidence="3">AAA family ATPase</fullName>
    </submittedName>
</protein>
<feature type="domain" description="DUF4143" evidence="2">
    <location>
        <begin position="113"/>
        <end position="177"/>
    </location>
</feature>
<comment type="caution">
    <text evidence="3">The sequence shown here is derived from an EMBL/GenBank/DDBJ whole genome shotgun (WGS) entry which is preliminary data.</text>
</comment>
<gene>
    <name evidence="3" type="ORF">ACFL6M_05390</name>
</gene>
<dbReference type="Pfam" id="PF13635">
    <property type="entry name" value="DUF4143"/>
    <property type="match status" value="1"/>
</dbReference>
<dbReference type="PANTHER" id="PTHR43566:SF2">
    <property type="entry name" value="DUF4143 DOMAIN-CONTAINING PROTEIN"/>
    <property type="match status" value="1"/>
</dbReference>
<dbReference type="Proteomes" id="UP001593833">
    <property type="component" value="Unassembled WGS sequence"/>
</dbReference>
<accession>A0ABV6YL08</accession>
<dbReference type="PANTHER" id="PTHR43566">
    <property type="entry name" value="CONSERVED PROTEIN"/>
    <property type="match status" value="1"/>
</dbReference>
<dbReference type="EMBL" id="JBHPKH010000061">
    <property type="protein sequence ID" value="MFC1573015.1"/>
    <property type="molecule type" value="Genomic_DNA"/>
</dbReference>
<evidence type="ECO:0000259" key="1">
    <source>
        <dbReference type="Pfam" id="PF13173"/>
    </source>
</evidence>
<dbReference type="InterPro" id="IPR025420">
    <property type="entry name" value="DUF4143"/>
</dbReference>